<feature type="binding site" evidence="9">
    <location>
        <position position="329"/>
    </location>
    <ligand>
        <name>Zn(2+)</name>
        <dbReference type="ChEBI" id="CHEBI:29105"/>
        <note>catalytic</note>
    </ligand>
</feature>
<keyword evidence="7" id="KW-0482">Metalloprotease</keyword>
<dbReference type="GO" id="GO:0005737">
    <property type="term" value="C:cytoplasm"/>
    <property type="evidence" value="ECO:0007669"/>
    <property type="project" value="TreeGrafter"/>
</dbReference>
<dbReference type="SUPFAM" id="SSF63737">
    <property type="entry name" value="Leukotriene A4 hydrolase N-terminal domain"/>
    <property type="match status" value="1"/>
</dbReference>
<evidence type="ECO:0000259" key="12">
    <source>
        <dbReference type="Pfam" id="PF17900"/>
    </source>
</evidence>
<evidence type="ECO:0000259" key="11">
    <source>
        <dbReference type="Pfam" id="PF01433"/>
    </source>
</evidence>
<dbReference type="AlphaFoldDB" id="A0A4P9Y297"/>
<dbReference type="Gene3D" id="2.60.40.1730">
    <property type="entry name" value="tricorn interacting facor f3 domain"/>
    <property type="match status" value="1"/>
</dbReference>
<evidence type="ECO:0000256" key="10">
    <source>
        <dbReference type="PIRSR" id="PIRSR634016-4"/>
    </source>
</evidence>
<keyword evidence="3" id="KW-0645">Protease</keyword>
<dbReference type="InterPro" id="IPR001930">
    <property type="entry name" value="Peptidase_M1"/>
</dbReference>
<dbReference type="InterPro" id="IPR050344">
    <property type="entry name" value="Peptidase_M1_aminopeptidases"/>
</dbReference>
<feature type="active site" description="Proton acceptor" evidence="8">
    <location>
        <position position="326"/>
    </location>
</feature>
<dbReference type="PRINTS" id="PR00756">
    <property type="entry name" value="ALADIPTASE"/>
</dbReference>
<dbReference type="Pfam" id="PF17900">
    <property type="entry name" value="Peptidase_M1_N"/>
    <property type="match status" value="1"/>
</dbReference>
<dbReference type="InterPro" id="IPR042097">
    <property type="entry name" value="Aminopeptidase_N-like_N_sf"/>
</dbReference>
<evidence type="ECO:0000313" key="14">
    <source>
        <dbReference type="Proteomes" id="UP000267251"/>
    </source>
</evidence>
<feature type="binding site" evidence="9">
    <location>
        <position position="348"/>
    </location>
    <ligand>
        <name>Zn(2+)</name>
        <dbReference type="ChEBI" id="CHEBI:29105"/>
        <note>catalytic</note>
    </ligand>
</feature>
<evidence type="ECO:0000313" key="13">
    <source>
        <dbReference type="EMBL" id="RKP12682.1"/>
    </source>
</evidence>
<keyword evidence="5" id="KW-0378">Hydrolase</keyword>
<reference evidence="14" key="1">
    <citation type="journal article" date="2018" name="Nat. Microbiol.">
        <title>Leveraging single-cell genomics to expand the fungal tree of life.</title>
        <authorList>
            <person name="Ahrendt S.R."/>
            <person name="Quandt C.A."/>
            <person name="Ciobanu D."/>
            <person name="Clum A."/>
            <person name="Salamov A."/>
            <person name="Andreopoulos B."/>
            <person name="Cheng J.F."/>
            <person name="Woyke T."/>
            <person name="Pelin A."/>
            <person name="Henrissat B."/>
            <person name="Reynolds N.K."/>
            <person name="Benny G.L."/>
            <person name="Smith M.E."/>
            <person name="James T.Y."/>
            <person name="Grigoriev I.V."/>
        </authorList>
    </citation>
    <scope>NUCLEOTIDE SEQUENCE [LARGE SCALE GENOMIC DNA]</scope>
</reference>
<organism evidence="13 14">
    <name type="scientific">Piptocephalis cylindrospora</name>
    <dbReference type="NCBI Taxonomy" id="1907219"/>
    <lineage>
        <taxon>Eukaryota</taxon>
        <taxon>Fungi</taxon>
        <taxon>Fungi incertae sedis</taxon>
        <taxon>Zoopagomycota</taxon>
        <taxon>Zoopagomycotina</taxon>
        <taxon>Zoopagomycetes</taxon>
        <taxon>Zoopagales</taxon>
        <taxon>Piptocephalidaceae</taxon>
        <taxon>Piptocephalis</taxon>
    </lineage>
</organism>
<sequence length="442" mass="49631">MAPPAPTTTADRTVLPTEVHPTHYDLTLTPDLKAFTFTGYEEIQLVVDREVRKIVLNADEIEIQKAKLIRLVGKTEETWDITDIDYDKPKQQVTLLLPDTLHPGADAKPKLQIHFTGILNDKMSGFYRSSYDDAKTGEKEWMAVTQFEAADARKAFPCWDEPSIKATFDITLRVPSRLTALSNMDVREERDEEGGKLKAVRFNTSPIMSTYLVAFTVGDLEFIEASTSGEHNEGKPVRCRIYTPPGLSSQGAYALSVTTRVLEYFAQIFGTPYPLPKMDMLAVPDFEAGAMENWGLVTYRTVLLLWEEGKASGGAQQRIASVVAHELAHQWFGNLVTMEWWSHLWLNEGFATWVGELACDHIHPEWDVWTRFVVDDVQRGLHLDSLRSSHPIEVEVRDAAEIGQIFDAISYSKGGSVIRMLSSLPVGDDCTEDSSTEIRVDC</sequence>
<dbReference type="GO" id="GO:0043171">
    <property type="term" value="P:peptide catabolic process"/>
    <property type="evidence" value="ECO:0007669"/>
    <property type="project" value="TreeGrafter"/>
</dbReference>
<keyword evidence="6 9" id="KW-0862">Zinc</keyword>
<proteinExistence type="inferred from homology"/>
<dbReference type="PANTHER" id="PTHR11533:SF174">
    <property type="entry name" value="PUROMYCIN-SENSITIVE AMINOPEPTIDASE-RELATED"/>
    <property type="match status" value="1"/>
</dbReference>
<comment type="similarity">
    <text evidence="1">Belongs to the peptidase M1 family.</text>
</comment>
<dbReference type="Pfam" id="PF01433">
    <property type="entry name" value="Peptidase_M1"/>
    <property type="match status" value="1"/>
</dbReference>
<keyword evidence="14" id="KW-1185">Reference proteome</keyword>
<dbReference type="PANTHER" id="PTHR11533">
    <property type="entry name" value="PROTEASE M1 ZINC METALLOPROTEASE"/>
    <property type="match status" value="1"/>
</dbReference>
<dbReference type="GO" id="GO:0016020">
    <property type="term" value="C:membrane"/>
    <property type="evidence" value="ECO:0007669"/>
    <property type="project" value="TreeGrafter"/>
</dbReference>
<feature type="binding site" evidence="9">
    <location>
        <position position="325"/>
    </location>
    <ligand>
        <name>Zn(2+)</name>
        <dbReference type="ChEBI" id="CHEBI:29105"/>
        <note>catalytic</note>
    </ligand>
</feature>
<name>A0A4P9Y297_9FUNG</name>
<keyword evidence="2 13" id="KW-0031">Aminopeptidase</keyword>
<evidence type="ECO:0000256" key="2">
    <source>
        <dbReference type="ARBA" id="ARBA00022438"/>
    </source>
</evidence>
<evidence type="ECO:0000256" key="6">
    <source>
        <dbReference type="ARBA" id="ARBA00022833"/>
    </source>
</evidence>
<dbReference type="GO" id="GO:0008270">
    <property type="term" value="F:zinc ion binding"/>
    <property type="evidence" value="ECO:0007669"/>
    <property type="project" value="InterPro"/>
</dbReference>
<keyword evidence="4 9" id="KW-0479">Metal-binding</keyword>
<comment type="cofactor">
    <cofactor evidence="9">
        <name>Zn(2+)</name>
        <dbReference type="ChEBI" id="CHEBI:29105"/>
    </cofactor>
    <text evidence="9">Binds 1 zinc ion per subunit.</text>
</comment>
<evidence type="ECO:0000256" key="7">
    <source>
        <dbReference type="ARBA" id="ARBA00023049"/>
    </source>
</evidence>
<dbReference type="InterPro" id="IPR045357">
    <property type="entry name" value="Aminopeptidase_N-like_N"/>
</dbReference>
<dbReference type="GO" id="GO:0005615">
    <property type="term" value="C:extracellular space"/>
    <property type="evidence" value="ECO:0007669"/>
    <property type="project" value="TreeGrafter"/>
</dbReference>
<dbReference type="EMBL" id="KZ988242">
    <property type="protein sequence ID" value="RKP12682.1"/>
    <property type="molecule type" value="Genomic_DNA"/>
</dbReference>
<dbReference type="InterPro" id="IPR027268">
    <property type="entry name" value="Peptidase_M4/M1_CTD_sf"/>
</dbReference>
<dbReference type="FunFam" id="1.10.390.10:FF:000001">
    <property type="entry name" value="Aminopeptidase"/>
    <property type="match status" value="1"/>
</dbReference>
<evidence type="ECO:0000256" key="3">
    <source>
        <dbReference type="ARBA" id="ARBA00022670"/>
    </source>
</evidence>
<dbReference type="GO" id="GO:0042277">
    <property type="term" value="F:peptide binding"/>
    <property type="evidence" value="ECO:0007669"/>
    <property type="project" value="TreeGrafter"/>
</dbReference>
<dbReference type="OrthoDB" id="10031169at2759"/>
<feature type="site" description="Transition state stabilizer" evidence="10">
    <location>
        <position position="411"/>
    </location>
</feature>
<dbReference type="InterPro" id="IPR034016">
    <property type="entry name" value="M1_APN-typ"/>
</dbReference>
<accession>A0A4P9Y297</accession>
<dbReference type="FunFam" id="2.60.40.1730:FF:000002">
    <property type="entry name" value="Aminopeptidase"/>
    <property type="match status" value="1"/>
</dbReference>
<dbReference type="InterPro" id="IPR014782">
    <property type="entry name" value="Peptidase_M1_dom"/>
</dbReference>
<gene>
    <name evidence="13" type="ORF">BJ684DRAFT_11138</name>
</gene>
<evidence type="ECO:0000256" key="1">
    <source>
        <dbReference type="ARBA" id="ARBA00010136"/>
    </source>
</evidence>
<dbReference type="SUPFAM" id="SSF55486">
    <property type="entry name" value="Metalloproteases ('zincins'), catalytic domain"/>
    <property type="match status" value="1"/>
</dbReference>
<feature type="domain" description="Peptidase M1 membrane alanine aminopeptidase" evidence="11">
    <location>
        <begin position="253"/>
        <end position="424"/>
    </location>
</feature>
<dbReference type="GO" id="GO:0006508">
    <property type="term" value="P:proteolysis"/>
    <property type="evidence" value="ECO:0007669"/>
    <property type="project" value="UniProtKB-KW"/>
</dbReference>
<dbReference type="Gene3D" id="1.10.390.10">
    <property type="entry name" value="Neutral Protease Domain 2"/>
    <property type="match status" value="1"/>
</dbReference>
<evidence type="ECO:0000256" key="8">
    <source>
        <dbReference type="PIRSR" id="PIRSR634016-1"/>
    </source>
</evidence>
<dbReference type="Proteomes" id="UP000267251">
    <property type="component" value="Unassembled WGS sequence"/>
</dbReference>
<dbReference type="GO" id="GO:0070006">
    <property type="term" value="F:metalloaminopeptidase activity"/>
    <property type="evidence" value="ECO:0007669"/>
    <property type="project" value="TreeGrafter"/>
</dbReference>
<evidence type="ECO:0000256" key="4">
    <source>
        <dbReference type="ARBA" id="ARBA00022723"/>
    </source>
</evidence>
<dbReference type="CDD" id="cd09601">
    <property type="entry name" value="M1_APN-Q_like"/>
    <property type="match status" value="1"/>
</dbReference>
<feature type="domain" description="Aminopeptidase N-like N-terminal" evidence="12">
    <location>
        <begin position="20"/>
        <end position="212"/>
    </location>
</feature>
<evidence type="ECO:0000256" key="5">
    <source>
        <dbReference type="ARBA" id="ARBA00022801"/>
    </source>
</evidence>
<protein>
    <submittedName>
        <fullName evidence="13">Peptidase M1, membrane alanine aminopeptidase</fullName>
    </submittedName>
</protein>
<evidence type="ECO:0000256" key="9">
    <source>
        <dbReference type="PIRSR" id="PIRSR634016-3"/>
    </source>
</evidence>